<dbReference type="SUPFAM" id="SSF55486">
    <property type="entry name" value="Metalloproteases ('zincins'), catalytic domain"/>
    <property type="match status" value="1"/>
</dbReference>
<feature type="domain" description="DUF3152" evidence="1">
    <location>
        <begin position="15"/>
        <end position="167"/>
    </location>
</feature>
<evidence type="ECO:0000259" key="1">
    <source>
        <dbReference type="Pfam" id="PF11350"/>
    </source>
</evidence>
<organism evidence="2 3">
    <name type="scientific">Bailinhaonella thermotolerans</name>
    <dbReference type="NCBI Taxonomy" id="1070861"/>
    <lineage>
        <taxon>Bacteria</taxon>
        <taxon>Bacillati</taxon>
        <taxon>Actinomycetota</taxon>
        <taxon>Actinomycetes</taxon>
        <taxon>Streptosporangiales</taxon>
        <taxon>Streptosporangiaceae</taxon>
        <taxon>Bailinhaonella</taxon>
    </lineage>
</organism>
<comment type="caution">
    <text evidence="2">The sequence shown here is derived from an EMBL/GenBank/DDBJ whole genome shotgun (WGS) entry which is preliminary data.</text>
</comment>
<accession>A0A3A4B8Q9</accession>
<dbReference type="InterPro" id="IPR022603">
    <property type="entry name" value="DUF3152"/>
</dbReference>
<dbReference type="AlphaFoldDB" id="A0A3A4B8Q9"/>
<evidence type="ECO:0000313" key="3">
    <source>
        <dbReference type="Proteomes" id="UP000265768"/>
    </source>
</evidence>
<protein>
    <submittedName>
        <fullName evidence="2">DUF3152 domain-containing protein</fullName>
    </submittedName>
</protein>
<name>A0A3A4B8Q9_9ACTN</name>
<dbReference type="OrthoDB" id="9779865at2"/>
<evidence type="ECO:0000313" key="2">
    <source>
        <dbReference type="EMBL" id="RJL34601.1"/>
    </source>
</evidence>
<reference evidence="2 3" key="1">
    <citation type="submission" date="2018-09" db="EMBL/GenBank/DDBJ databases">
        <title>YIM 75507 draft genome.</title>
        <authorList>
            <person name="Tang S."/>
            <person name="Feng Y."/>
        </authorList>
    </citation>
    <scope>NUCLEOTIDE SEQUENCE [LARGE SCALE GENOMIC DNA]</scope>
    <source>
        <strain evidence="2 3">YIM 75507</strain>
    </source>
</reference>
<gene>
    <name evidence="2" type="ORF">D5H75_05990</name>
</gene>
<dbReference type="Pfam" id="PF11350">
    <property type="entry name" value="DUF3152"/>
    <property type="match status" value="1"/>
</dbReference>
<sequence length="180" mass="19725">MRVADAAGGRYVTARGRAAPPPGAGGPLVRYLVQVEEGLPITPRRFAAEVHRVLGDPRGWAARFQRVDRPPYAFRVALSSPDLTDRMCLPWRTGGRASCYNRFRRLAAINARLWGRGSPTYRGDIASYREYVINHEVGHALGHHGHAACPRPGEPAPVMVQQTLTLQGCRPNPWPALTGG</sequence>
<keyword evidence="3" id="KW-1185">Reference proteome</keyword>
<dbReference type="EMBL" id="QZEY01000002">
    <property type="protein sequence ID" value="RJL34601.1"/>
    <property type="molecule type" value="Genomic_DNA"/>
</dbReference>
<dbReference type="Proteomes" id="UP000265768">
    <property type="component" value="Unassembled WGS sequence"/>
</dbReference>
<proteinExistence type="predicted"/>